<comment type="catalytic activity">
    <reaction evidence="4">
        <text>RNA(n) + ATP = RNA(n)-3'-adenine ribonucleotide + diphosphate</text>
        <dbReference type="Rhea" id="RHEA:11332"/>
        <dbReference type="Rhea" id="RHEA-COMP:14527"/>
        <dbReference type="Rhea" id="RHEA-COMP:17347"/>
        <dbReference type="ChEBI" id="CHEBI:30616"/>
        <dbReference type="ChEBI" id="CHEBI:33019"/>
        <dbReference type="ChEBI" id="CHEBI:140395"/>
        <dbReference type="ChEBI" id="CHEBI:173115"/>
        <dbReference type="EC" id="2.7.7.19"/>
    </reaction>
    <physiologicalReaction direction="left-to-right" evidence="4">
        <dbReference type="Rhea" id="RHEA:11333"/>
    </physiologicalReaction>
</comment>
<feature type="compositionally biased region" description="Basic and acidic residues" evidence="5">
    <location>
        <begin position="171"/>
        <end position="182"/>
    </location>
</feature>
<accession>A0A1S8X5Z1</accession>
<evidence type="ECO:0000256" key="1">
    <source>
        <dbReference type="ARBA" id="ARBA00007631"/>
    </source>
</evidence>
<protein>
    <recommendedName>
        <fullName evidence="2">polynucleotide adenylyltransferase</fullName>
        <ecNumber evidence="2">2.7.7.19</ecNumber>
    </recommendedName>
</protein>
<dbReference type="Proteomes" id="UP000243686">
    <property type="component" value="Unassembled WGS sequence"/>
</dbReference>
<dbReference type="PANTHER" id="PTHR12974:SF36">
    <property type="entry name" value="POLYNUCLEOTIDE ADENYLYLTRANSFERASE"/>
    <property type="match status" value="1"/>
</dbReference>
<dbReference type="EC" id="2.7.7.19" evidence="2"/>
<dbReference type="AlphaFoldDB" id="A0A1S8X5Z1"/>
<evidence type="ECO:0000256" key="3">
    <source>
        <dbReference type="ARBA" id="ARBA00022679"/>
    </source>
</evidence>
<dbReference type="SMART" id="SM01153">
    <property type="entry name" value="DUF1693"/>
    <property type="match status" value="1"/>
</dbReference>
<evidence type="ECO:0000256" key="4">
    <source>
        <dbReference type="ARBA" id="ARBA00047933"/>
    </source>
</evidence>
<evidence type="ECO:0000313" key="7">
    <source>
        <dbReference type="Proteomes" id="UP000243686"/>
    </source>
</evidence>
<sequence length="348" mass="39633">MFIKSLDSVHHKCSQLYAKDADVDSYNDLDLIFSVDLSNTNTFTKIKSIVFSSISQFLANTFASGKVAYSCTHNTCFHLPNVSQRWGCSKCTRDMTFSESALGCKLSQAKNGAISNHHSTSTSIVLKSEQMPKKYENDQILTDVTDKKELPSKLANLPVDDQSISNGIQKSSEHEPSNDLRHSTNTQKDMSYSYRMHRQFEFTVDSFQIVLDSLLTFHETSRQPLTENFYPTVVAESVSGGFTEAVGHLRNRLIVTARPEEIRGGGLLKYCKLLVEGYRPPEDTDVLSMERYMCSRFFIDFPDIISQHHRLAYYLANHFEDNDALKSTYLQTLGKFNAYCKMRRPKQQ</sequence>
<dbReference type="EMBL" id="KV891900">
    <property type="protein sequence ID" value="OON22061.1"/>
    <property type="molecule type" value="Genomic_DNA"/>
</dbReference>
<keyword evidence="7" id="KW-1185">Reference proteome</keyword>
<dbReference type="Pfam" id="PF07984">
    <property type="entry name" value="NTP_transf_7"/>
    <property type="match status" value="2"/>
</dbReference>
<dbReference type="GO" id="GO:0048255">
    <property type="term" value="P:mRNA stabilization"/>
    <property type="evidence" value="ECO:0007669"/>
    <property type="project" value="TreeGrafter"/>
</dbReference>
<dbReference type="PANTHER" id="PTHR12974">
    <property type="entry name" value="PRION-LIKE- Q/N-RICH -DOMAIN-BEARING PROTEIN PROTEIN 44"/>
    <property type="match status" value="1"/>
</dbReference>
<dbReference type="GO" id="GO:0003723">
    <property type="term" value="F:RNA binding"/>
    <property type="evidence" value="ECO:0007669"/>
    <property type="project" value="TreeGrafter"/>
</dbReference>
<proteinExistence type="inferred from homology"/>
<comment type="similarity">
    <text evidence="1">Belongs to the TENT family.</text>
</comment>
<organism evidence="6 7">
    <name type="scientific">Opisthorchis viverrini</name>
    <name type="common">Southeast Asian liver fluke</name>
    <dbReference type="NCBI Taxonomy" id="6198"/>
    <lineage>
        <taxon>Eukaryota</taxon>
        <taxon>Metazoa</taxon>
        <taxon>Spiralia</taxon>
        <taxon>Lophotrochozoa</taxon>
        <taxon>Platyhelminthes</taxon>
        <taxon>Trematoda</taxon>
        <taxon>Digenea</taxon>
        <taxon>Opisthorchiida</taxon>
        <taxon>Opisthorchiata</taxon>
        <taxon>Opisthorchiidae</taxon>
        <taxon>Opisthorchis</taxon>
    </lineage>
</organism>
<feature type="region of interest" description="Disordered" evidence="5">
    <location>
        <begin position="155"/>
        <end position="186"/>
    </location>
</feature>
<evidence type="ECO:0000313" key="6">
    <source>
        <dbReference type="EMBL" id="OON22061.1"/>
    </source>
</evidence>
<evidence type="ECO:0000256" key="5">
    <source>
        <dbReference type="SAM" id="MobiDB-lite"/>
    </source>
</evidence>
<name>A0A1S8X5Z1_OPIVI</name>
<reference evidence="6 7" key="1">
    <citation type="submission" date="2015-03" db="EMBL/GenBank/DDBJ databases">
        <title>Draft genome of the nematode, Opisthorchis viverrini.</title>
        <authorList>
            <person name="Mitreva M."/>
        </authorList>
    </citation>
    <scope>NUCLEOTIDE SEQUENCE [LARGE SCALE GENOMIC DNA]</scope>
    <source>
        <strain evidence="6">Khon Kaen</strain>
    </source>
</reference>
<gene>
    <name evidence="6" type="ORF">X801_02037</name>
</gene>
<dbReference type="InterPro" id="IPR012937">
    <property type="entry name" value="TET5"/>
</dbReference>
<dbReference type="GO" id="GO:1990817">
    <property type="term" value="F:poly(A) RNA polymerase activity"/>
    <property type="evidence" value="ECO:0007669"/>
    <property type="project" value="UniProtKB-EC"/>
</dbReference>
<keyword evidence="3" id="KW-0808">Transferase</keyword>
<evidence type="ECO:0000256" key="2">
    <source>
        <dbReference type="ARBA" id="ARBA00012388"/>
    </source>
</evidence>